<feature type="compositionally biased region" description="Basic and acidic residues" evidence="1">
    <location>
        <begin position="110"/>
        <end position="120"/>
    </location>
</feature>
<evidence type="ECO:0000313" key="3">
    <source>
        <dbReference type="EMBL" id="PZC78155.1"/>
    </source>
</evidence>
<reference evidence="3 4" key="1">
    <citation type="journal article" date="2017" name="BMC Biol.">
        <title>Genomic innovations, transcriptional plasticity and gene loss underlying the evolution and divergence of two highly polyphagous and invasive Helicoverpa pest species.</title>
        <authorList>
            <person name="Pearce S.L."/>
            <person name="Clarke D.F."/>
            <person name="East P.D."/>
            <person name="Elfekih S."/>
            <person name="Gordon K.H."/>
            <person name="Jermiin L.S."/>
            <person name="McGaughran A."/>
            <person name="Oakeshott J.G."/>
            <person name="Papanikolaou A."/>
            <person name="Perera O.P."/>
            <person name="Rane R.V."/>
            <person name="Richards S."/>
            <person name="Tay W.T."/>
            <person name="Walsh T.K."/>
            <person name="Anderson A."/>
            <person name="Anderson C.J."/>
            <person name="Asgari S."/>
            <person name="Board P.G."/>
            <person name="Bretschneider A."/>
            <person name="Campbell P.M."/>
            <person name="Chertemps T."/>
            <person name="Christeller J.T."/>
            <person name="Coppin C.W."/>
            <person name="Downes S.J."/>
            <person name="Duan G."/>
            <person name="Farnsworth C.A."/>
            <person name="Good R.T."/>
            <person name="Han L.B."/>
            <person name="Han Y.C."/>
            <person name="Hatje K."/>
            <person name="Horne I."/>
            <person name="Huang Y.P."/>
            <person name="Hughes D.S."/>
            <person name="Jacquin-Joly E."/>
            <person name="James W."/>
            <person name="Jhangiani S."/>
            <person name="Kollmar M."/>
            <person name="Kuwar S.S."/>
            <person name="Li S."/>
            <person name="Liu N.Y."/>
            <person name="Maibeche M.T."/>
            <person name="Miller J.R."/>
            <person name="Montagne N."/>
            <person name="Perry T."/>
            <person name="Qu J."/>
            <person name="Song S.V."/>
            <person name="Sutton G.G."/>
            <person name="Vogel H."/>
            <person name="Walenz B.P."/>
            <person name="Xu W."/>
            <person name="Zhang H.J."/>
            <person name="Zou Z."/>
            <person name="Batterham P."/>
            <person name="Edwards O.R."/>
            <person name="Feyereisen R."/>
            <person name="Gibbs R.A."/>
            <person name="Heckel D.G."/>
            <person name="McGrath A."/>
            <person name="Robin C."/>
            <person name="Scherer S.E."/>
            <person name="Worley K.C."/>
            <person name="Wu Y.D."/>
        </authorList>
    </citation>
    <scope>NUCLEOTIDE SEQUENCE [LARGE SCALE GENOMIC DNA]</scope>
    <source>
        <strain evidence="3">Harm_GR_Male_#8</strain>
        <tissue evidence="3">Whole organism</tissue>
    </source>
</reference>
<evidence type="ECO:0000259" key="2">
    <source>
        <dbReference type="Pfam" id="PF22589"/>
    </source>
</evidence>
<dbReference type="PANTHER" id="PTHR35826:SF1">
    <property type="entry name" value="PROTEIN ATP6V1FNB-LIKE"/>
    <property type="match status" value="1"/>
</dbReference>
<organism evidence="3 4">
    <name type="scientific">Helicoverpa armigera</name>
    <name type="common">Cotton bollworm</name>
    <name type="synonym">Heliothis armigera</name>
    <dbReference type="NCBI Taxonomy" id="29058"/>
    <lineage>
        <taxon>Eukaryota</taxon>
        <taxon>Metazoa</taxon>
        <taxon>Ecdysozoa</taxon>
        <taxon>Arthropoda</taxon>
        <taxon>Hexapoda</taxon>
        <taxon>Insecta</taxon>
        <taxon>Pterygota</taxon>
        <taxon>Neoptera</taxon>
        <taxon>Endopterygota</taxon>
        <taxon>Lepidoptera</taxon>
        <taxon>Glossata</taxon>
        <taxon>Ditrysia</taxon>
        <taxon>Noctuoidea</taxon>
        <taxon>Noctuidae</taxon>
        <taxon>Heliothinae</taxon>
        <taxon>Helicoverpa</taxon>
    </lineage>
</organism>
<dbReference type="OrthoDB" id="410807at2759"/>
<dbReference type="InterPro" id="IPR054323">
    <property type="entry name" value="SPMIP1_C"/>
</dbReference>
<accession>A0A2W1BWY4</accession>
<feature type="domain" description="Sperm microtubule inner protein 1 C-terminal" evidence="2">
    <location>
        <begin position="102"/>
        <end position="208"/>
    </location>
</feature>
<feature type="region of interest" description="Disordered" evidence="1">
    <location>
        <begin position="99"/>
        <end position="120"/>
    </location>
</feature>
<dbReference type="AlphaFoldDB" id="A0A2W1BWY4"/>
<protein>
    <recommendedName>
        <fullName evidence="2">Sperm microtubule inner protein 1 C-terminal domain-containing protein</fullName>
    </recommendedName>
</protein>
<dbReference type="Proteomes" id="UP000249218">
    <property type="component" value="Unassembled WGS sequence"/>
</dbReference>
<dbReference type="PANTHER" id="PTHR35826">
    <property type="entry name" value="PROTEIN ATP6V1FNB-LIKE"/>
    <property type="match status" value="1"/>
</dbReference>
<dbReference type="EMBL" id="KZ149910">
    <property type="protein sequence ID" value="PZC78155.1"/>
    <property type="molecule type" value="Genomic_DNA"/>
</dbReference>
<sequence>MPKDFSNPAVIILLKEAYDREKRLRAKWISKNREKLEKAVTLNREPTNYFEEDVAKQNMIGVLPSITLGHIAARENRKKTPLRDARTIPAAESIRHEHSIINMGLGSPSEDPRLARPDTDFKLDPIMRPVNAKLKKLLMKPRPTFGREVYLKKRTKEDPGNKYYFPECTSWDHGWRLQESSLLERATYGRIWQLNRSLRSRVGPQPDPEHYYPPSVPCYAKCASNIL</sequence>
<name>A0A2W1BWY4_HELAM</name>
<keyword evidence="4" id="KW-1185">Reference proteome</keyword>
<gene>
    <name evidence="3" type="primary">HaOG202550</name>
    <name evidence="3" type="ORF">B5X24_HaOG202550</name>
</gene>
<proteinExistence type="predicted"/>
<evidence type="ECO:0000256" key="1">
    <source>
        <dbReference type="SAM" id="MobiDB-lite"/>
    </source>
</evidence>
<dbReference type="Pfam" id="PF22589">
    <property type="entry name" value="SPMIP1"/>
    <property type="match status" value="1"/>
</dbReference>
<evidence type="ECO:0000313" key="4">
    <source>
        <dbReference type="Proteomes" id="UP000249218"/>
    </source>
</evidence>